<protein>
    <submittedName>
        <fullName evidence="2">DUF4129 domain-containing protein</fullName>
    </submittedName>
</protein>
<keyword evidence="1" id="KW-0472">Membrane</keyword>
<keyword evidence="1" id="KW-1133">Transmembrane helix</keyword>
<organism evidence="2 3">
    <name type="scientific">Sphingomonas alpina</name>
    <dbReference type="NCBI Taxonomy" id="653931"/>
    <lineage>
        <taxon>Bacteria</taxon>
        <taxon>Pseudomonadati</taxon>
        <taxon>Pseudomonadota</taxon>
        <taxon>Alphaproteobacteria</taxon>
        <taxon>Sphingomonadales</taxon>
        <taxon>Sphingomonadaceae</taxon>
        <taxon>Sphingomonas</taxon>
    </lineage>
</organism>
<dbReference type="RefSeq" id="WP_187761615.1">
    <property type="nucleotide sequence ID" value="NZ_CP061038.1"/>
</dbReference>
<dbReference type="AlphaFoldDB" id="A0A7H0LHZ5"/>
<dbReference type="KEGG" id="spap:H3Z74_21935"/>
<gene>
    <name evidence="2" type="ORF">H3Z74_21935</name>
</gene>
<dbReference type="Proteomes" id="UP000516148">
    <property type="component" value="Chromosome"/>
</dbReference>
<proteinExistence type="predicted"/>
<sequence length="235" mass="26153">MTSASSQEAAAAAARRFTAAHDALRADTSVQFDLRAAPPPPKPPEWVHQLGEWVASVLRPVGRGIAWLFDLLPDAPYARILLWGILIVAVLLLLWVIVDRVRNGHWRWPRWRRRIIADAAPEDDPQWTPEAAPARAWLREADALAADGHYAEAVHHLLIRSIEDIGRRRPRLIRPALTSRDIAAADAIPSTARDIFAGIARIVERSLFGGRAVGATDWSEARTAYADFALPKVWK</sequence>
<accession>A0A7H0LHZ5</accession>
<evidence type="ECO:0000313" key="2">
    <source>
        <dbReference type="EMBL" id="QNQ09298.1"/>
    </source>
</evidence>
<dbReference type="EMBL" id="CP061038">
    <property type="protein sequence ID" value="QNQ09298.1"/>
    <property type="molecule type" value="Genomic_DNA"/>
</dbReference>
<evidence type="ECO:0000256" key="1">
    <source>
        <dbReference type="SAM" id="Phobius"/>
    </source>
</evidence>
<keyword evidence="3" id="KW-1185">Reference proteome</keyword>
<keyword evidence="1" id="KW-0812">Transmembrane</keyword>
<feature type="transmembrane region" description="Helical" evidence="1">
    <location>
        <begin position="77"/>
        <end position="98"/>
    </location>
</feature>
<reference evidence="2 3" key="1">
    <citation type="submission" date="2020-09" db="EMBL/GenBank/DDBJ databases">
        <title>Sphingomonas sp., a new species isolated from pork steak.</title>
        <authorList>
            <person name="Heidler von Heilborn D."/>
        </authorList>
    </citation>
    <scope>NUCLEOTIDE SEQUENCE [LARGE SCALE GENOMIC DNA]</scope>
    <source>
        <strain evidence="3">S8-3T</strain>
    </source>
</reference>
<evidence type="ECO:0000313" key="3">
    <source>
        <dbReference type="Proteomes" id="UP000516148"/>
    </source>
</evidence>
<name>A0A7H0LHZ5_9SPHN</name>